<keyword evidence="6" id="KW-1185">Reference proteome</keyword>
<dbReference type="Gene3D" id="1.10.10.10">
    <property type="entry name" value="Winged helix-like DNA-binding domain superfamily/Winged helix DNA-binding domain"/>
    <property type="match status" value="1"/>
</dbReference>
<dbReference type="InterPro" id="IPR039422">
    <property type="entry name" value="MarR/SlyA-like"/>
</dbReference>
<dbReference type="InterPro" id="IPR036388">
    <property type="entry name" value="WH-like_DNA-bd_sf"/>
</dbReference>
<dbReference type="EMBL" id="BAABKC010000112">
    <property type="protein sequence ID" value="GAA5075569.1"/>
    <property type="molecule type" value="Genomic_DNA"/>
</dbReference>
<keyword evidence="3" id="KW-0804">Transcription</keyword>
<dbReference type="Proteomes" id="UP001500124">
    <property type="component" value="Unassembled WGS sequence"/>
</dbReference>
<dbReference type="PANTHER" id="PTHR33164">
    <property type="entry name" value="TRANSCRIPTIONAL REGULATOR, MARR FAMILY"/>
    <property type="match status" value="1"/>
</dbReference>
<evidence type="ECO:0000313" key="5">
    <source>
        <dbReference type="EMBL" id="GAA5075569.1"/>
    </source>
</evidence>
<dbReference type="InterPro" id="IPR023187">
    <property type="entry name" value="Tscrpt_reg_MarR-type_CS"/>
</dbReference>
<name>A0ABP9LEZ9_9ACTN</name>
<comment type="caution">
    <text evidence="5">The sequence shown here is derived from an EMBL/GenBank/DDBJ whole genome shotgun (WGS) entry which is preliminary data.</text>
</comment>
<dbReference type="PROSITE" id="PS01117">
    <property type="entry name" value="HTH_MARR_1"/>
    <property type="match status" value="1"/>
</dbReference>
<evidence type="ECO:0000259" key="4">
    <source>
        <dbReference type="PROSITE" id="PS50995"/>
    </source>
</evidence>
<keyword evidence="1" id="KW-0805">Transcription regulation</keyword>
<proteinExistence type="predicted"/>
<evidence type="ECO:0000256" key="1">
    <source>
        <dbReference type="ARBA" id="ARBA00023015"/>
    </source>
</evidence>
<sequence length="143" mass="15991">MTREVEQLEQAVADLFAAFRRKRGREQASGDGLSGTQLRALDGLADAGQATARRLAEYADVTPATMTGLLDTLEAKGLIRRDRSPVDRRAIQVVLTDRGRELTEEARERWRKRWQQAMADVPPEELQAAIRVLGKAAGIYDRM</sequence>
<evidence type="ECO:0000256" key="3">
    <source>
        <dbReference type="ARBA" id="ARBA00023163"/>
    </source>
</evidence>
<protein>
    <recommendedName>
        <fullName evidence="4">HTH marR-type domain-containing protein</fullName>
    </recommendedName>
</protein>
<reference evidence="6" key="1">
    <citation type="journal article" date="2019" name="Int. J. Syst. Evol. Microbiol.">
        <title>The Global Catalogue of Microorganisms (GCM) 10K type strain sequencing project: providing services to taxonomists for standard genome sequencing and annotation.</title>
        <authorList>
            <consortium name="The Broad Institute Genomics Platform"/>
            <consortium name="The Broad Institute Genome Sequencing Center for Infectious Disease"/>
            <person name="Wu L."/>
            <person name="Ma J."/>
        </authorList>
    </citation>
    <scope>NUCLEOTIDE SEQUENCE [LARGE SCALE GENOMIC DNA]</scope>
    <source>
        <strain evidence="6">JCM 18410</strain>
    </source>
</reference>
<dbReference type="InterPro" id="IPR000835">
    <property type="entry name" value="HTH_MarR-typ"/>
</dbReference>
<evidence type="ECO:0000313" key="6">
    <source>
        <dbReference type="Proteomes" id="UP001500124"/>
    </source>
</evidence>
<evidence type="ECO:0000256" key="2">
    <source>
        <dbReference type="ARBA" id="ARBA00023125"/>
    </source>
</evidence>
<accession>A0ABP9LEZ9</accession>
<dbReference type="SMART" id="SM00347">
    <property type="entry name" value="HTH_MARR"/>
    <property type="match status" value="1"/>
</dbReference>
<dbReference type="InterPro" id="IPR036390">
    <property type="entry name" value="WH_DNA-bd_sf"/>
</dbReference>
<dbReference type="PANTHER" id="PTHR33164:SF57">
    <property type="entry name" value="MARR-FAMILY TRANSCRIPTIONAL REGULATOR"/>
    <property type="match status" value="1"/>
</dbReference>
<dbReference type="PROSITE" id="PS50995">
    <property type="entry name" value="HTH_MARR_2"/>
    <property type="match status" value="1"/>
</dbReference>
<dbReference type="RefSeq" id="WP_164588144.1">
    <property type="nucleotide sequence ID" value="NZ_BAABKC010000112.1"/>
</dbReference>
<dbReference type="SUPFAM" id="SSF46785">
    <property type="entry name" value="Winged helix' DNA-binding domain"/>
    <property type="match status" value="1"/>
</dbReference>
<dbReference type="PRINTS" id="PR00598">
    <property type="entry name" value="HTHMARR"/>
</dbReference>
<keyword evidence="2" id="KW-0238">DNA-binding</keyword>
<dbReference type="Pfam" id="PF01047">
    <property type="entry name" value="MarR"/>
    <property type="match status" value="1"/>
</dbReference>
<organism evidence="5 6">
    <name type="scientific">Streptomyces similanensis</name>
    <dbReference type="NCBI Taxonomy" id="1274988"/>
    <lineage>
        <taxon>Bacteria</taxon>
        <taxon>Bacillati</taxon>
        <taxon>Actinomycetota</taxon>
        <taxon>Actinomycetes</taxon>
        <taxon>Kitasatosporales</taxon>
        <taxon>Streptomycetaceae</taxon>
        <taxon>Streptomyces</taxon>
    </lineage>
</organism>
<feature type="domain" description="HTH marR-type" evidence="4">
    <location>
        <begin position="1"/>
        <end position="138"/>
    </location>
</feature>
<gene>
    <name evidence="5" type="ORF">GCM10023336_64940</name>
</gene>